<name>E4WRS7_OIKDI</name>
<protein>
    <submittedName>
        <fullName evidence="1">Uncharacterized protein</fullName>
    </submittedName>
</protein>
<dbReference type="OrthoDB" id="10304095at2759"/>
<dbReference type="AlphaFoldDB" id="E4WRS7"/>
<dbReference type="EMBL" id="FN653015">
    <property type="protein sequence ID" value="CBY20459.1"/>
    <property type="molecule type" value="Genomic_DNA"/>
</dbReference>
<proteinExistence type="predicted"/>
<sequence length="1188" mass="136980">MLKSSGFRNRLVSASQRLSSLSSKSLEHISQIQFNHGVINERLREEIWAGIIDPSLELPDQKSTSLFLNAYRRSYLDGNIPASAILADLEGLDHERRVALHNSSFMNLIHDPRRAKTLSEDAKLYIKLLRECQGAASPLLEVEFVLWELYHESNQLAIAAAQKLLNFNLEEANQLRLMFGKLLIEKSAEYDDIQGSHAIMRDLKLPKNFDRFLIPSFYRVGNQKEQFLLEEKLKGLERGGRVSTERKNTYLSLLVNAVDRFDANEINRILRKIDAEKWSLRPRDIVTLYRSLHNEGKFDVSQHLRILENFMRHSTPFQLIKNHEAISKTNKYEESSPMLLKLSKDVLEQSPEELPSLLSFIATRQAIKTDSTNPKRVHWERIKAFEKRFVDYSLRLYRQNDADPIFLGSVFFAQFEEKFKADRLNNFEKLFLECSDDDREELLAVFAENISLGFPHSEEITRKSLVGFSEKFVDFILRAKTTSTTQHEAGDELFININELLLTDSTSISAQYSQEIAASYVNWSLKQRGSNSFASLNLLLRKMDINGDRDLAIRLIKDLLLAAWEAMDNETFQRKQFHNIFNHIVYYPKDYSSYLEKQNKFKDVISSLENHQYVDFPTQSEKNKFVDLPTEMRELLILEPLGQLFGYLDDSLQLIKNDPDEVEVSELASMVTLIATQPHIRFQDIAKMSKPEYLVGLPSEFIVDLVNVLSKADSAEPLLDLFDKNVEILKVCSDQTKLFERLPGIYEKVLKSSKSEDVIFEFHEKVKNYVADASFDFQPKLSQIEVINTAEKVPSARCFRGRHIRNLESLPDLALYSSLARFPGLSTSAVNIFPDSRIPMLKERLTITLMNRCETGAEIMKKLEDVGLDLPLDITNIRALLADLINSQDRLFSKKIMGKLLAEVMNNLNLNANTELFIAACCSGRLDMAEQFGARLTQENVHQFSEFLAKSYNWESNRLGATLSPARAKIDLSSIPVDQNVTLIKNLIRGASKIENHEVRSSFVDAIMEKYIFYLRGNFESVKNNSFVTFLKDVKEFCGDIGDTRWLYFYNNYSRIDHILDRASKNLMNGTTTIPKLFKETFTKEEFPPGFTKSMRNSIYQDLKYNSNGEAFYSHDNFEKDFLELIRLEKNLTGRDFDLSQRQFSELKNVLEEDDKIVLRRLSKECSARFGEKLKEIEVDNEKRPAAI</sequence>
<reference evidence="1" key="1">
    <citation type="journal article" date="2010" name="Science">
        <title>Plasticity of animal genome architecture unmasked by rapid evolution of a pelagic tunicate.</title>
        <authorList>
            <person name="Denoeud F."/>
            <person name="Henriet S."/>
            <person name="Mungpakdee S."/>
            <person name="Aury J.M."/>
            <person name="Da Silva C."/>
            <person name="Brinkmann H."/>
            <person name="Mikhaleva J."/>
            <person name="Olsen L.C."/>
            <person name="Jubin C."/>
            <person name="Canestro C."/>
            <person name="Bouquet J.M."/>
            <person name="Danks G."/>
            <person name="Poulain J."/>
            <person name="Campsteijn C."/>
            <person name="Adamski M."/>
            <person name="Cross I."/>
            <person name="Yadetie F."/>
            <person name="Muffato M."/>
            <person name="Louis A."/>
            <person name="Butcher S."/>
            <person name="Tsagkogeorga G."/>
            <person name="Konrad A."/>
            <person name="Singh S."/>
            <person name="Jensen M.F."/>
            <person name="Cong E.H."/>
            <person name="Eikeseth-Otteraa H."/>
            <person name="Noel B."/>
            <person name="Anthouard V."/>
            <person name="Porcel B.M."/>
            <person name="Kachouri-Lafond R."/>
            <person name="Nishino A."/>
            <person name="Ugolini M."/>
            <person name="Chourrout P."/>
            <person name="Nishida H."/>
            <person name="Aasland R."/>
            <person name="Huzurbazar S."/>
            <person name="Westhof E."/>
            <person name="Delsuc F."/>
            <person name="Lehrach H."/>
            <person name="Reinhardt R."/>
            <person name="Weissenbach J."/>
            <person name="Roy S.W."/>
            <person name="Artiguenave F."/>
            <person name="Postlethwait J.H."/>
            <person name="Manak J.R."/>
            <person name="Thompson E.M."/>
            <person name="Jaillon O."/>
            <person name="Du Pasquier L."/>
            <person name="Boudinot P."/>
            <person name="Liberles D.A."/>
            <person name="Volff J.N."/>
            <person name="Philippe H."/>
            <person name="Lenhard B."/>
            <person name="Roest Crollius H."/>
            <person name="Wincker P."/>
            <person name="Chourrout D."/>
        </authorList>
    </citation>
    <scope>NUCLEOTIDE SEQUENCE [LARGE SCALE GENOMIC DNA]</scope>
</reference>
<dbReference type="InParanoid" id="E4WRS7"/>
<organism evidence="1">
    <name type="scientific">Oikopleura dioica</name>
    <name type="common">Tunicate</name>
    <dbReference type="NCBI Taxonomy" id="34765"/>
    <lineage>
        <taxon>Eukaryota</taxon>
        <taxon>Metazoa</taxon>
        <taxon>Chordata</taxon>
        <taxon>Tunicata</taxon>
        <taxon>Appendicularia</taxon>
        <taxon>Copelata</taxon>
        <taxon>Oikopleuridae</taxon>
        <taxon>Oikopleura</taxon>
    </lineage>
</organism>
<gene>
    <name evidence="1" type="ORF">GSOID_T00000455001</name>
</gene>
<evidence type="ECO:0000313" key="2">
    <source>
        <dbReference type="Proteomes" id="UP000001307"/>
    </source>
</evidence>
<dbReference type="Proteomes" id="UP000001307">
    <property type="component" value="Unassembled WGS sequence"/>
</dbReference>
<keyword evidence="2" id="KW-1185">Reference proteome</keyword>
<accession>E4WRS7</accession>
<evidence type="ECO:0000313" key="1">
    <source>
        <dbReference type="EMBL" id="CBY20459.1"/>
    </source>
</evidence>